<protein>
    <recommendedName>
        <fullName evidence="2">CBM1 domain-containing protein</fullName>
    </recommendedName>
</protein>
<dbReference type="GO" id="GO:0005975">
    <property type="term" value="P:carbohydrate metabolic process"/>
    <property type="evidence" value="ECO:0007669"/>
    <property type="project" value="InterPro"/>
</dbReference>
<evidence type="ECO:0000313" key="4">
    <source>
        <dbReference type="Proteomes" id="UP001275084"/>
    </source>
</evidence>
<sequence length="143" mass="14908">MRAVSPLPVFAAAAAVQATAGAYGQCGGIGYSGASACGSGYTCTTHNNNPPIRSVLNLIPGRHRQFEAAKNAYGVFAFQGDTLVWSAADIARPNLAAWLVCEGREVFVNTGAFLYDTPAGCFDHTIHSYGVVALVIDGGRARI</sequence>
<dbReference type="InterPro" id="IPR000254">
    <property type="entry name" value="CBD"/>
</dbReference>
<keyword evidence="1" id="KW-0732">Signal</keyword>
<dbReference type="InterPro" id="IPR035971">
    <property type="entry name" value="CBD_sf"/>
</dbReference>
<evidence type="ECO:0000256" key="1">
    <source>
        <dbReference type="ARBA" id="ARBA00022729"/>
    </source>
</evidence>
<name>A0AAJ0M7V0_9PEZI</name>
<proteinExistence type="predicted"/>
<dbReference type="Proteomes" id="UP001275084">
    <property type="component" value="Unassembled WGS sequence"/>
</dbReference>
<reference evidence="3" key="1">
    <citation type="journal article" date="2023" name="Mol. Phylogenet. Evol.">
        <title>Genome-scale phylogeny and comparative genomics of the fungal order Sordariales.</title>
        <authorList>
            <person name="Hensen N."/>
            <person name="Bonometti L."/>
            <person name="Westerberg I."/>
            <person name="Brannstrom I.O."/>
            <person name="Guillou S."/>
            <person name="Cros-Aarteil S."/>
            <person name="Calhoun S."/>
            <person name="Haridas S."/>
            <person name="Kuo A."/>
            <person name="Mondo S."/>
            <person name="Pangilinan J."/>
            <person name="Riley R."/>
            <person name="LaButti K."/>
            <person name="Andreopoulos B."/>
            <person name="Lipzen A."/>
            <person name="Chen C."/>
            <person name="Yan M."/>
            <person name="Daum C."/>
            <person name="Ng V."/>
            <person name="Clum A."/>
            <person name="Steindorff A."/>
            <person name="Ohm R.A."/>
            <person name="Martin F."/>
            <person name="Silar P."/>
            <person name="Natvig D.O."/>
            <person name="Lalanne C."/>
            <person name="Gautier V."/>
            <person name="Ament-Velasquez S.L."/>
            <person name="Kruys A."/>
            <person name="Hutchinson M.I."/>
            <person name="Powell A.J."/>
            <person name="Barry K."/>
            <person name="Miller A.N."/>
            <person name="Grigoriev I.V."/>
            <person name="Debuchy R."/>
            <person name="Gladieux P."/>
            <person name="Hiltunen Thoren M."/>
            <person name="Johannesson H."/>
        </authorList>
    </citation>
    <scope>NUCLEOTIDE SEQUENCE</scope>
    <source>
        <strain evidence="3">CBS 955.72</strain>
    </source>
</reference>
<dbReference type="Pfam" id="PF00734">
    <property type="entry name" value="CBM_1"/>
    <property type="match status" value="1"/>
</dbReference>
<comment type="caution">
    <text evidence="3">The sequence shown here is derived from an EMBL/GenBank/DDBJ whole genome shotgun (WGS) entry which is preliminary data.</text>
</comment>
<dbReference type="AlphaFoldDB" id="A0AAJ0M7V0"/>
<reference evidence="3" key="2">
    <citation type="submission" date="2023-06" db="EMBL/GenBank/DDBJ databases">
        <authorList>
            <consortium name="Lawrence Berkeley National Laboratory"/>
            <person name="Haridas S."/>
            <person name="Hensen N."/>
            <person name="Bonometti L."/>
            <person name="Westerberg I."/>
            <person name="Brannstrom I.O."/>
            <person name="Guillou S."/>
            <person name="Cros-Aarteil S."/>
            <person name="Calhoun S."/>
            <person name="Kuo A."/>
            <person name="Mondo S."/>
            <person name="Pangilinan J."/>
            <person name="Riley R."/>
            <person name="Labutti K."/>
            <person name="Andreopoulos B."/>
            <person name="Lipzen A."/>
            <person name="Chen C."/>
            <person name="Yanf M."/>
            <person name="Daum C."/>
            <person name="Ng V."/>
            <person name="Clum A."/>
            <person name="Steindorff A."/>
            <person name="Ohm R."/>
            <person name="Martin F."/>
            <person name="Silar P."/>
            <person name="Natvig D."/>
            <person name="Lalanne C."/>
            <person name="Gautier V."/>
            <person name="Ament-Velasquez S.L."/>
            <person name="Kruys A."/>
            <person name="Hutchinson M.I."/>
            <person name="Powell A.J."/>
            <person name="Barry K."/>
            <person name="Miller A.N."/>
            <person name="Grigoriev I.V."/>
            <person name="Debuchy R."/>
            <person name="Gladieux P."/>
            <person name="Thoren M.H."/>
            <person name="Johannesson H."/>
        </authorList>
    </citation>
    <scope>NUCLEOTIDE SEQUENCE</scope>
    <source>
        <strain evidence="3">CBS 955.72</strain>
    </source>
</reference>
<gene>
    <name evidence="3" type="ORF">B0T25DRAFT_574794</name>
</gene>
<dbReference type="EMBL" id="JAUIQD010000009">
    <property type="protein sequence ID" value="KAK3339917.1"/>
    <property type="molecule type" value="Genomic_DNA"/>
</dbReference>
<evidence type="ECO:0000313" key="3">
    <source>
        <dbReference type="EMBL" id="KAK3339917.1"/>
    </source>
</evidence>
<keyword evidence="4" id="KW-1185">Reference proteome</keyword>
<dbReference type="SMART" id="SM00236">
    <property type="entry name" value="fCBD"/>
    <property type="match status" value="1"/>
</dbReference>
<feature type="domain" description="CBM1" evidence="2">
    <location>
        <begin position="18"/>
        <end position="56"/>
    </location>
</feature>
<evidence type="ECO:0000259" key="2">
    <source>
        <dbReference type="PROSITE" id="PS51164"/>
    </source>
</evidence>
<organism evidence="3 4">
    <name type="scientific">Lasiosphaeria hispida</name>
    <dbReference type="NCBI Taxonomy" id="260671"/>
    <lineage>
        <taxon>Eukaryota</taxon>
        <taxon>Fungi</taxon>
        <taxon>Dikarya</taxon>
        <taxon>Ascomycota</taxon>
        <taxon>Pezizomycotina</taxon>
        <taxon>Sordariomycetes</taxon>
        <taxon>Sordariomycetidae</taxon>
        <taxon>Sordariales</taxon>
        <taxon>Lasiosphaeriaceae</taxon>
        <taxon>Lasiosphaeria</taxon>
    </lineage>
</organism>
<accession>A0AAJ0M7V0</accession>
<dbReference type="GO" id="GO:0030248">
    <property type="term" value="F:cellulose binding"/>
    <property type="evidence" value="ECO:0007669"/>
    <property type="project" value="InterPro"/>
</dbReference>
<dbReference type="GO" id="GO:0005576">
    <property type="term" value="C:extracellular region"/>
    <property type="evidence" value="ECO:0007669"/>
    <property type="project" value="InterPro"/>
</dbReference>
<dbReference type="SUPFAM" id="SSF57180">
    <property type="entry name" value="Cellulose-binding domain"/>
    <property type="match status" value="1"/>
</dbReference>
<dbReference type="PROSITE" id="PS51164">
    <property type="entry name" value="CBM1_2"/>
    <property type="match status" value="1"/>
</dbReference>